<feature type="compositionally biased region" description="Polar residues" evidence="1">
    <location>
        <begin position="542"/>
        <end position="555"/>
    </location>
</feature>
<dbReference type="PANTHER" id="PTHR23314">
    <property type="entry name" value="SPERM-ASSOCIATED ANTIGEN 6 ARMADILLO REPEAT-CONTAINING"/>
    <property type="match status" value="1"/>
</dbReference>
<name>A0A1D2N9L8_ORCCI</name>
<reference evidence="2 3" key="1">
    <citation type="journal article" date="2016" name="Genome Biol. Evol.">
        <title>Gene Family Evolution Reflects Adaptation to Soil Environmental Stressors in the Genome of the Collembolan Orchesella cincta.</title>
        <authorList>
            <person name="Faddeeva-Vakhrusheva A."/>
            <person name="Derks M.F."/>
            <person name="Anvar S.Y."/>
            <person name="Agamennone V."/>
            <person name="Suring W."/>
            <person name="Smit S."/>
            <person name="van Straalen N.M."/>
            <person name="Roelofs D."/>
        </authorList>
    </citation>
    <scope>NUCLEOTIDE SEQUENCE [LARGE SCALE GENOMIC DNA]</scope>
    <source>
        <tissue evidence="2">Mixed pool</tissue>
    </source>
</reference>
<dbReference type="Proteomes" id="UP000094527">
    <property type="component" value="Unassembled WGS sequence"/>
</dbReference>
<organism evidence="2 3">
    <name type="scientific">Orchesella cincta</name>
    <name type="common">Springtail</name>
    <name type="synonym">Podura cincta</name>
    <dbReference type="NCBI Taxonomy" id="48709"/>
    <lineage>
        <taxon>Eukaryota</taxon>
        <taxon>Metazoa</taxon>
        <taxon>Ecdysozoa</taxon>
        <taxon>Arthropoda</taxon>
        <taxon>Hexapoda</taxon>
        <taxon>Collembola</taxon>
        <taxon>Entomobryomorpha</taxon>
        <taxon>Entomobryoidea</taxon>
        <taxon>Orchesellidae</taxon>
        <taxon>Orchesellinae</taxon>
        <taxon>Orchesella</taxon>
    </lineage>
</organism>
<dbReference type="GO" id="GO:0003341">
    <property type="term" value="P:cilium movement"/>
    <property type="evidence" value="ECO:0007669"/>
    <property type="project" value="TreeGrafter"/>
</dbReference>
<gene>
    <name evidence="2" type="ORF">Ocin01_04754</name>
</gene>
<sequence length="568" mass="61908">MVFQKYQTARSSFAQEIADLAGRPECVEQLMQENVIYILKGLLTDVSLSIQQNAAIAVGKLASHSAEIAELLDKEDVLRTLVYVNIERPNRYLKRASLNSLRSIVKHNAALARSVVEMGGLELILGCMEEFDAAVKEAAAFVLGYIARQDLTLALAVVGSGCVPLLVLCLQEPEVNVRVVSTSALADIAKHSEDTAQSVIDAGAIPHLVRATSNLDTRLKRQALYALAAIAKHSLYMAETVMEAEIFPLVLEHAGHTDEYIRKAACSLVKEIVKHSPELAQMVVEAGGLGVLVNSVIKNKGENRLPAILALGFIAGHTPALGLSVIYSKGVDALSMALEEEFQTHVGAAAAWALGHIGRHSVEHAKTITSEGLLQRILDLYMSKGSTEEMKDKAKQALKMILLRTDDLESIQPMLDVAPMKILKYIIAQYSKILPNNPAARRAFVSSGGLRKVQELIASDATAEDALLREHVMLINACFPPDIINYFSPDYPQTLLDRVEQFKPTLNIDPGLWTDRLFSDTKIPSEIKEEILALQKAMQLEETQAAATPADNANNGAKRGSNPVDKKK</sequence>
<dbReference type="Pfam" id="PF00514">
    <property type="entry name" value="Arm"/>
    <property type="match status" value="1"/>
</dbReference>
<dbReference type="SMART" id="SM00185">
    <property type="entry name" value="ARM"/>
    <property type="match status" value="5"/>
</dbReference>
<dbReference type="InterPro" id="IPR011989">
    <property type="entry name" value="ARM-like"/>
</dbReference>
<dbReference type="AlphaFoldDB" id="A0A1D2N9L8"/>
<dbReference type="Gene3D" id="1.25.10.10">
    <property type="entry name" value="Leucine-rich Repeat Variant"/>
    <property type="match status" value="2"/>
</dbReference>
<dbReference type="InterPro" id="IPR000225">
    <property type="entry name" value="Armadillo"/>
</dbReference>
<dbReference type="STRING" id="48709.A0A1D2N9L8"/>
<dbReference type="GO" id="GO:0008017">
    <property type="term" value="F:microtubule binding"/>
    <property type="evidence" value="ECO:0007669"/>
    <property type="project" value="TreeGrafter"/>
</dbReference>
<protein>
    <submittedName>
        <fullName evidence="2">Sperm-associated antigen 6</fullName>
    </submittedName>
</protein>
<evidence type="ECO:0000313" key="3">
    <source>
        <dbReference type="Proteomes" id="UP000094527"/>
    </source>
</evidence>
<dbReference type="EMBL" id="LJIJ01000133">
    <property type="protein sequence ID" value="ODN01938.1"/>
    <property type="molecule type" value="Genomic_DNA"/>
</dbReference>
<dbReference type="OrthoDB" id="7537227at2759"/>
<dbReference type="InterPro" id="IPR016024">
    <property type="entry name" value="ARM-type_fold"/>
</dbReference>
<feature type="region of interest" description="Disordered" evidence="1">
    <location>
        <begin position="542"/>
        <end position="568"/>
    </location>
</feature>
<proteinExistence type="predicted"/>
<keyword evidence="3" id="KW-1185">Reference proteome</keyword>
<accession>A0A1D2N9L8</accession>
<comment type="caution">
    <text evidence="2">The sequence shown here is derived from an EMBL/GenBank/DDBJ whole genome shotgun (WGS) entry which is preliminary data.</text>
</comment>
<dbReference type="PANTHER" id="PTHR23314:SF0">
    <property type="entry name" value="SPERM-ASSOCIATED ANTIGEN 6"/>
    <property type="match status" value="1"/>
</dbReference>
<evidence type="ECO:0000313" key="2">
    <source>
        <dbReference type="EMBL" id="ODN01938.1"/>
    </source>
</evidence>
<dbReference type="GO" id="GO:0015630">
    <property type="term" value="C:microtubule cytoskeleton"/>
    <property type="evidence" value="ECO:0007669"/>
    <property type="project" value="TreeGrafter"/>
</dbReference>
<dbReference type="OMA" id="CECIEQS"/>
<dbReference type="SUPFAM" id="SSF48371">
    <property type="entry name" value="ARM repeat"/>
    <property type="match status" value="1"/>
</dbReference>
<evidence type="ECO:0000256" key="1">
    <source>
        <dbReference type="SAM" id="MobiDB-lite"/>
    </source>
</evidence>